<protein>
    <submittedName>
        <fullName evidence="1">Uncharacterized protein</fullName>
    </submittedName>
</protein>
<dbReference type="AlphaFoldDB" id="A7EFM0"/>
<dbReference type="Proteomes" id="UP000001312">
    <property type="component" value="Unassembled WGS sequence"/>
</dbReference>
<sequence length="37" mass="4297">MYTGSLGEDPDELDPGTWWYKRSLINALERILADLEK</sequence>
<dbReference type="EMBL" id="CH476625">
    <property type="protein sequence ID" value="EDO01636.1"/>
    <property type="molecule type" value="Genomic_DNA"/>
</dbReference>
<reference evidence="2" key="1">
    <citation type="journal article" date="2011" name="PLoS Genet.">
        <title>Genomic analysis of the necrotrophic fungal pathogens Sclerotinia sclerotiorum and Botrytis cinerea.</title>
        <authorList>
            <person name="Amselem J."/>
            <person name="Cuomo C.A."/>
            <person name="van Kan J.A."/>
            <person name="Viaud M."/>
            <person name="Benito E.P."/>
            <person name="Couloux A."/>
            <person name="Coutinho P.M."/>
            <person name="de Vries R.P."/>
            <person name="Dyer P.S."/>
            <person name="Fillinger S."/>
            <person name="Fournier E."/>
            <person name="Gout L."/>
            <person name="Hahn M."/>
            <person name="Kohn L."/>
            <person name="Lapalu N."/>
            <person name="Plummer K.M."/>
            <person name="Pradier J.M."/>
            <person name="Quevillon E."/>
            <person name="Sharon A."/>
            <person name="Simon A."/>
            <person name="ten Have A."/>
            <person name="Tudzynski B."/>
            <person name="Tudzynski P."/>
            <person name="Wincker P."/>
            <person name="Andrew M."/>
            <person name="Anthouard V."/>
            <person name="Beever R.E."/>
            <person name="Beffa R."/>
            <person name="Benoit I."/>
            <person name="Bouzid O."/>
            <person name="Brault B."/>
            <person name="Chen Z."/>
            <person name="Choquer M."/>
            <person name="Collemare J."/>
            <person name="Cotton P."/>
            <person name="Danchin E.G."/>
            <person name="Da Silva C."/>
            <person name="Gautier A."/>
            <person name="Giraud C."/>
            <person name="Giraud T."/>
            <person name="Gonzalez C."/>
            <person name="Grossetete S."/>
            <person name="Guldener U."/>
            <person name="Henrissat B."/>
            <person name="Howlett B.J."/>
            <person name="Kodira C."/>
            <person name="Kretschmer M."/>
            <person name="Lappartient A."/>
            <person name="Leroch M."/>
            <person name="Levis C."/>
            <person name="Mauceli E."/>
            <person name="Neuveglise C."/>
            <person name="Oeser B."/>
            <person name="Pearson M."/>
            <person name="Poulain J."/>
            <person name="Poussereau N."/>
            <person name="Quesneville H."/>
            <person name="Rascle C."/>
            <person name="Schumacher J."/>
            <person name="Segurens B."/>
            <person name="Sexton A."/>
            <person name="Silva E."/>
            <person name="Sirven C."/>
            <person name="Soanes D.M."/>
            <person name="Talbot N.J."/>
            <person name="Templeton M."/>
            <person name="Yandava C."/>
            <person name="Yarden O."/>
            <person name="Zeng Q."/>
            <person name="Rollins J.A."/>
            <person name="Lebrun M.H."/>
            <person name="Dickman M."/>
        </authorList>
    </citation>
    <scope>NUCLEOTIDE SEQUENCE [LARGE SCALE GENOMIC DNA]</scope>
    <source>
        <strain evidence="2">ATCC 18683 / 1980 / Ss-1</strain>
    </source>
</reference>
<organism evidence="1 2">
    <name type="scientific">Sclerotinia sclerotiorum (strain ATCC 18683 / 1980 / Ss-1)</name>
    <name type="common">White mold</name>
    <name type="synonym">Whetzelinia sclerotiorum</name>
    <dbReference type="NCBI Taxonomy" id="665079"/>
    <lineage>
        <taxon>Eukaryota</taxon>
        <taxon>Fungi</taxon>
        <taxon>Dikarya</taxon>
        <taxon>Ascomycota</taxon>
        <taxon>Pezizomycotina</taxon>
        <taxon>Leotiomycetes</taxon>
        <taxon>Helotiales</taxon>
        <taxon>Sclerotiniaceae</taxon>
        <taxon>Sclerotinia</taxon>
    </lineage>
</organism>
<dbReference type="HOGENOM" id="CLU_3351349_0_0_1"/>
<gene>
    <name evidence="1" type="ORF">SS1G_04111</name>
</gene>
<evidence type="ECO:0000313" key="1">
    <source>
        <dbReference type="EMBL" id="EDO01636.1"/>
    </source>
</evidence>
<dbReference type="GeneID" id="5490943"/>
<name>A7EFM0_SCLS1</name>
<dbReference type="InParanoid" id="A7EFM0"/>
<dbReference type="KEGG" id="ssl:SS1G_04111"/>
<proteinExistence type="predicted"/>
<keyword evidence="2" id="KW-1185">Reference proteome</keyword>
<evidence type="ECO:0000313" key="2">
    <source>
        <dbReference type="Proteomes" id="UP000001312"/>
    </source>
</evidence>
<dbReference type="RefSeq" id="XP_001594304.1">
    <property type="nucleotide sequence ID" value="XM_001594254.1"/>
</dbReference>
<accession>A7EFM0</accession>